<dbReference type="GeneID" id="85355800"/>
<protein>
    <submittedName>
        <fullName evidence="2">Uncharacterized protein</fullName>
    </submittedName>
</protein>
<feature type="compositionally biased region" description="Acidic residues" evidence="1">
    <location>
        <begin position="296"/>
        <end position="314"/>
    </location>
</feature>
<feature type="compositionally biased region" description="Basic and acidic residues" evidence="1">
    <location>
        <begin position="315"/>
        <end position="325"/>
    </location>
</feature>
<dbReference type="EMBL" id="JAUEPS010000008">
    <property type="protein sequence ID" value="KAK0463005.1"/>
    <property type="molecule type" value="Genomic_DNA"/>
</dbReference>
<keyword evidence="3" id="KW-1185">Reference proteome</keyword>
<gene>
    <name evidence="2" type="ORF">EV420DRAFT_1522208</name>
</gene>
<feature type="region of interest" description="Disordered" evidence="1">
    <location>
        <begin position="247"/>
        <end position="325"/>
    </location>
</feature>
<organism evidence="2 3">
    <name type="scientific">Armillaria tabescens</name>
    <name type="common">Ringless honey mushroom</name>
    <name type="synonym">Agaricus tabescens</name>
    <dbReference type="NCBI Taxonomy" id="1929756"/>
    <lineage>
        <taxon>Eukaryota</taxon>
        <taxon>Fungi</taxon>
        <taxon>Dikarya</taxon>
        <taxon>Basidiomycota</taxon>
        <taxon>Agaricomycotina</taxon>
        <taxon>Agaricomycetes</taxon>
        <taxon>Agaricomycetidae</taxon>
        <taxon>Agaricales</taxon>
        <taxon>Marasmiineae</taxon>
        <taxon>Physalacriaceae</taxon>
        <taxon>Desarmillaria</taxon>
    </lineage>
</organism>
<reference evidence="2" key="1">
    <citation type="submission" date="2023-06" db="EMBL/GenBank/DDBJ databases">
        <authorList>
            <consortium name="Lawrence Berkeley National Laboratory"/>
            <person name="Ahrendt S."/>
            <person name="Sahu N."/>
            <person name="Indic B."/>
            <person name="Wong-Bajracharya J."/>
            <person name="Merenyi Z."/>
            <person name="Ke H.-M."/>
            <person name="Monk M."/>
            <person name="Kocsube S."/>
            <person name="Drula E."/>
            <person name="Lipzen A."/>
            <person name="Balint B."/>
            <person name="Henrissat B."/>
            <person name="Andreopoulos B."/>
            <person name="Martin F.M."/>
            <person name="Harder C.B."/>
            <person name="Rigling D."/>
            <person name="Ford K.L."/>
            <person name="Foster G.D."/>
            <person name="Pangilinan J."/>
            <person name="Papanicolaou A."/>
            <person name="Barry K."/>
            <person name="LaButti K."/>
            <person name="Viragh M."/>
            <person name="Koriabine M."/>
            <person name="Yan M."/>
            <person name="Riley R."/>
            <person name="Champramary S."/>
            <person name="Plett K.L."/>
            <person name="Tsai I.J."/>
            <person name="Slot J."/>
            <person name="Sipos G."/>
            <person name="Plett J."/>
            <person name="Nagy L.G."/>
            <person name="Grigoriev I.V."/>
        </authorList>
    </citation>
    <scope>NUCLEOTIDE SEQUENCE</scope>
    <source>
        <strain evidence="2">CCBAS 213</strain>
    </source>
</reference>
<dbReference type="Proteomes" id="UP001175211">
    <property type="component" value="Unassembled WGS sequence"/>
</dbReference>
<accession>A0AA39TYC9</accession>
<dbReference type="RefSeq" id="XP_060334471.1">
    <property type="nucleotide sequence ID" value="XM_060472252.1"/>
</dbReference>
<dbReference type="AlphaFoldDB" id="A0AA39TYC9"/>
<name>A0AA39TYC9_ARMTA</name>
<feature type="compositionally biased region" description="Acidic residues" evidence="1">
    <location>
        <begin position="247"/>
        <end position="285"/>
    </location>
</feature>
<comment type="caution">
    <text evidence="2">The sequence shown here is derived from an EMBL/GenBank/DDBJ whole genome shotgun (WGS) entry which is preliminary data.</text>
</comment>
<sequence>MQKLTIIKMLGIESRPPRRGRVSFFTTFANRTSLTDIRLYDMFMKYREFETILRSSPALTSLLISNLKIDEFSSMSYGSVHYRGTVVMKPEAVAWEDTKSRYHGLQPQKLSTSRSNHEGDGHRWGLDPARSLDTVRLPLCEALELRLIFLDWHTFGINDTWIANMLETISHTQFPVRKLLLVFDFRFFRGHMVSNLPTPDELWVGLDNALCAHHFDLEEIGVHIIFSVEDPNNELEIDNPYEERIVEEEEAEESDGSESEVEESDVASGEDESDMESDEESDPEDSTYIPNQSEYTDAEDEDDVELEKKEEEDDNAKGQDHKDTPGHILQHWLLGFALPKTNARYHFQQDQTNVSASENGVKSWIRLSERTNENELIFDIDEVLRRT</sequence>
<evidence type="ECO:0000256" key="1">
    <source>
        <dbReference type="SAM" id="MobiDB-lite"/>
    </source>
</evidence>
<evidence type="ECO:0000313" key="2">
    <source>
        <dbReference type="EMBL" id="KAK0463005.1"/>
    </source>
</evidence>
<proteinExistence type="predicted"/>
<evidence type="ECO:0000313" key="3">
    <source>
        <dbReference type="Proteomes" id="UP001175211"/>
    </source>
</evidence>